<keyword evidence="4" id="KW-1185">Reference proteome</keyword>
<dbReference type="Proteomes" id="UP000324233">
    <property type="component" value="Chromosome"/>
</dbReference>
<organism evidence="3 4">
    <name type="scientific">Aquisphaera giovannonii</name>
    <dbReference type="NCBI Taxonomy" id="406548"/>
    <lineage>
        <taxon>Bacteria</taxon>
        <taxon>Pseudomonadati</taxon>
        <taxon>Planctomycetota</taxon>
        <taxon>Planctomycetia</taxon>
        <taxon>Isosphaerales</taxon>
        <taxon>Isosphaeraceae</taxon>
        <taxon>Aquisphaera</taxon>
    </lineage>
</organism>
<feature type="region of interest" description="Disordered" evidence="1">
    <location>
        <begin position="88"/>
        <end position="107"/>
    </location>
</feature>
<reference evidence="3 4" key="1">
    <citation type="submission" date="2019-08" db="EMBL/GenBank/DDBJ databases">
        <title>Deep-cultivation of Planctomycetes and their phenomic and genomic characterization uncovers novel biology.</title>
        <authorList>
            <person name="Wiegand S."/>
            <person name="Jogler M."/>
            <person name="Boedeker C."/>
            <person name="Pinto D."/>
            <person name="Vollmers J."/>
            <person name="Rivas-Marin E."/>
            <person name="Kohn T."/>
            <person name="Peeters S.H."/>
            <person name="Heuer A."/>
            <person name="Rast P."/>
            <person name="Oberbeckmann S."/>
            <person name="Bunk B."/>
            <person name="Jeske O."/>
            <person name="Meyerdierks A."/>
            <person name="Storesund J.E."/>
            <person name="Kallscheuer N."/>
            <person name="Luecker S."/>
            <person name="Lage O.M."/>
            <person name="Pohl T."/>
            <person name="Merkel B.J."/>
            <person name="Hornburger P."/>
            <person name="Mueller R.-W."/>
            <person name="Bruemmer F."/>
            <person name="Labrenz M."/>
            <person name="Spormann A.M."/>
            <person name="Op den Camp H."/>
            <person name="Overmann J."/>
            <person name="Amann R."/>
            <person name="Jetten M.S.M."/>
            <person name="Mascher T."/>
            <person name="Medema M.H."/>
            <person name="Devos D.P."/>
            <person name="Kaster A.-K."/>
            <person name="Ovreas L."/>
            <person name="Rohde M."/>
            <person name="Galperin M.Y."/>
            <person name="Jogler C."/>
        </authorList>
    </citation>
    <scope>NUCLEOTIDE SEQUENCE [LARGE SCALE GENOMIC DNA]</scope>
    <source>
        <strain evidence="3 4">OJF2</strain>
    </source>
</reference>
<accession>A0A5B9WDW3</accession>
<protein>
    <submittedName>
        <fullName evidence="3">Uncharacterized protein</fullName>
    </submittedName>
</protein>
<feature type="signal peptide" evidence="2">
    <location>
        <begin position="1"/>
        <end position="29"/>
    </location>
</feature>
<name>A0A5B9WDW3_9BACT</name>
<evidence type="ECO:0000256" key="2">
    <source>
        <dbReference type="SAM" id="SignalP"/>
    </source>
</evidence>
<feature type="chain" id="PRO_5022976790" evidence="2">
    <location>
        <begin position="30"/>
        <end position="151"/>
    </location>
</feature>
<evidence type="ECO:0000313" key="3">
    <source>
        <dbReference type="EMBL" id="QEH38090.1"/>
    </source>
</evidence>
<keyword evidence="2" id="KW-0732">Signal</keyword>
<dbReference type="KEGG" id="agv:OJF2_66880"/>
<dbReference type="PROSITE" id="PS51257">
    <property type="entry name" value="PROKAR_LIPOPROTEIN"/>
    <property type="match status" value="1"/>
</dbReference>
<dbReference type="EMBL" id="CP042997">
    <property type="protein sequence ID" value="QEH38090.1"/>
    <property type="molecule type" value="Genomic_DNA"/>
</dbReference>
<sequence length="151" mass="15607" precursor="true">MPRHLRRTRLTWIALAAIMGMAWSGAATACSMDSGSGCCCVAATPEKIGCCSKVAEEPPSASSDHQVAPLRLIPVEARSCNAYLCGGPAPAPGDRPRPAPGSVEGSKSVVPCSLAAMAGVAPWRADRGPDEAAAPPDPAIPIYLRTLRLIF</sequence>
<evidence type="ECO:0000313" key="4">
    <source>
        <dbReference type="Proteomes" id="UP000324233"/>
    </source>
</evidence>
<proteinExistence type="predicted"/>
<gene>
    <name evidence="3" type="ORF">OJF2_66880</name>
</gene>
<dbReference type="RefSeq" id="WP_148597569.1">
    <property type="nucleotide sequence ID" value="NZ_CP042997.1"/>
</dbReference>
<evidence type="ECO:0000256" key="1">
    <source>
        <dbReference type="SAM" id="MobiDB-lite"/>
    </source>
</evidence>
<dbReference type="AlphaFoldDB" id="A0A5B9WDW3"/>